<evidence type="ECO:0000313" key="3">
    <source>
        <dbReference type="Proteomes" id="UP000294576"/>
    </source>
</evidence>
<keyword evidence="1" id="KW-1133">Transmembrane helix</keyword>
<protein>
    <submittedName>
        <fullName evidence="2">Uncharacterized protein</fullName>
    </submittedName>
</protein>
<keyword evidence="1" id="KW-0812">Transmembrane</keyword>
<sequence>MATIADSVVSVLPALLGFSDLDLGLFVIMSWANNDPFRVRFKVRT</sequence>
<gene>
    <name evidence="2" type="ORF">EV132_111193</name>
</gene>
<dbReference type="AlphaFoldDB" id="A0A4R3PYL4"/>
<keyword evidence="1" id="KW-0472">Membrane</keyword>
<evidence type="ECO:0000313" key="2">
    <source>
        <dbReference type="EMBL" id="TCU13760.1"/>
    </source>
</evidence>
<reference evidence="2 3" key="1">
    <citation type="submission" date="2019-03" db="EMBL/GenBank/DDBJ databases">
        <title>Genomic Encyclopedia of Type Strains, Phase IV (KMG-V): Genome sequencing to study the core and pangenomes of soil and plant-associated prokaryotes.</title>
        <authorList>
            <person name="Whitman W."/>
        </authorList>
    </citation>
    <scope>NUCLEOTIDE SEQUENCE [LARGE SCALE GENOMIC DNA]</scope>
    <source>
        <strain evidence="2 3">Hc14</strain>
    </source>
</reference>
<evidence type="ECO:0000256" key="1">
    <source>
        <dbReference type="SAM" id="Phobius"/>
    </source>
</evidence>
<accession>A0A4R3PYL4</accession>
<dbReference type="EMBL" id="SMBH01000011">
    <property type="protein sequence ID" value="TCU13760.1"/>
    <property type="molecule type" value="Genomic_DNA"/>
</dbReference>
<comment type="caution">
    <text evidence="2">The sequence shown here is derived from an EMBL/GenBank/DDBJ whole genome shotgun (WGS) entry which is preliminary data.</text>
</comment>
<name>A0A4R3PYL4_RHISU</name>
<organism evidence="2 3">
    <name type="scientific">Rhizobium sullae</name>
    <name type="common">Rhizobium hedysari</name>
    <dbReference type="NCBI Taxonomy" id="50338"/>
    <lineage>
        <taxon>Bacteria</taxon>
        <taxon>Pseudomonadati</taxon>
        <taxon>Pseudomonadota</taxon>
        <taxon>Alphaproteobacteria</taxon>
        <taxon>Hyphomicrobiales</taxon>
        <taxon>Rhizobiaceae</taxon>
        <taxon>Rhizobium/Agrobacterium group</taxon>
        <taxon>Rhizobium</taxon>
    </lineage>
</organism>
<dbReference type="Proteomes" id="UP000294576">
    <property type="component" value="Unassembled WGS sequence"/>
</dbReference>
<feature type="transmembrane region" description="Helical" evidence="1">
    <location>
        <begin position="12"/>
        <end position="32"/>
    </location>
</feature>
<proteinExistence type="predicted"/>